<evidence type="ECO:0000313" key="2">
    <source>
        <dbReference type="EMBL" id="MFD1609263.1"/>
    </source>
</evidence>
<dbReference type="Pfam" id="PF13034">
    <property type="entry name" value="DUF3895"/>
    <property type="match status" value="1"/>
</dbReference>
<dbReference type="EMBL" id="JBHUDE010000152">
    <property type="protein sequence ID" value="MFD1609263.1"/>
    <property type="molecule type" value="Genomic_DNA"/>
</dbReference>
<evidence type="ECO:0000313" key="3">
    <source>
        <dbReference type="Proteomes" id="UP001597221"/>
    </source>
</evidence>
<dbReference type="Proteomes" id="UP001597221">
    <property type="component" value="Unassembled WGS sequence"/>
</dbReference>
<keyword evidence="3" id="KW-1185">Reference proteome</keyword>
<dbReference type="InterPro" id="IPR024995">
    <property type="entry name" value="DUF3895"/>
</dbReference>
<accession>A0ABW4HUG1</accession>
<name>A0ABW4HUG1_9BACI</name>
<organism evidence="2 3">
    <name type="scientific">Oceanobacillus luteolus</name>
    <dbReference type="NCBI Taxonomy" id="1274358"/>
    <lineage>
        <taxon>Bacteria</taxon>
        <taxon>Bacillati</taxon>
        <taxon>Bacillota</taxon>
        <taxon>Bacilli</taxon>
        <taxon>Bacillales</taxon>
        <taxon>Bacillaceae</taxon>
        <taxon>Oceanobacillus</taxon>
    </lineage>
</organism>
<reference evidence="3" key="1">
    <citation type="journal article" date="2019" name="Int. J. Syst. Evol. Microbiol.">
        <title>The Global Catalogue of Microorganisms (GCM) 10K type strain sequencing project: providing services to taxonomists for standard genome sequencing and annotation.</title>
        <authorList>
            <consortium name="The Broad Institute Genomics Platform"/>
            <consortium name="The Broad Institute Genome Sequencing Center for Infectious Disease"/>
            <person name="Wu L."/>
            <person name="Ma J."/>
        </authorList>
    </citation>
    <scope>NUCLEOTIDE SEQUENCE [LARGE SCALE GENOMIC DNA]</scope>
    <source>
        <strain evidence="3">CGMCC 1.12376</strain>
    </source>
</reference>
<feature type="coiled-coil region" evidence="1">
    <location>
        <begin position="194"/>
        <end position="224"/>
    </location>
</feature>
<protein>
    <submittedName>
        <fullName evidence="2">DUF3895 domain-containing protein</fullName>
    </submittedName>
</protein>
<keyword evidence="1" id="KW-0175">Coiled coil</keyword>
<gene>
    <name evidence="2" type="ORF">ACFSBH_16725</name>
</gene>
<proteinExistence type="predicted"/>
<dbReference type="RefSeq" id="WP_379598687.1">
    <property type="nucleotide sequence ID" value="NZ_JBHUDE010000152.1"/>
</dbReference>
<evidence type="ECO:0000256" key="1">
    <source>
        <dbReference type="SAM" id="Coils"/>
    </source>
</evidence>
<comment type="caution">
    <text evidence="2">The sequence shown here is derived from an EMBL/GenBank/DDBJ whole genome shotgun (WGS) entry which is preliminary data.</text>
</comment>
<sequence length="318" mass="37149">MTKTIHLTQLERDELSKNLDEKQKQFIDEYLIRGRKTVFANVLAKGKAGGVEEIEIEKVANQWELQDFIDAGPGWRKNPKLFCECGRALRYQYIVLNKETKELKKFGINHFEEHVGIPPQLVKEIIKGIEVIDYERDEILVKINQNWNLIGEGIAIPEELDIPKDIEQHLEYSVPLLDRQITRLKTIITEYNKMKESERLKRNLAEQQSQKERKKQHLAQLREDLLQQGRFQFDLELDPALQAGILIYLEDLNRTQFLASEVCQYLIDYHGASNEKYSSGTFKIFPQVCLFLENLTKNGEIVFLGRKRGIDRLYQISG</sequence>